<evidence type="ECO:0008006" key="3">
    <source>
        <dbReference type="Google" id="ProtNLM"/>
    </source>
</evidence>
<dbReference type="RefSeq" id="WP_045047295.1">
    <property type="nucleotide sequence ID" value="NZ_CP114058.1"/>
</dbReference>
<keyword evidence="2" id="KW-1185">Reference proteome</keyword>
<reference evidence="1" key="1">
    <citation type="submission" date="2022-12" db="EMBL/GenBank/DDBJ databases">
        <title>Complete genome sequence of an Australian strain of Rouxiella badensis DAR84756 and resolution of the R. badensis DSM100043 and R. chamberiensis DSM28324 genomes.</title>
        <authorList>
            <person name="Paul S."/>
            <person name="Anderson P.J."/>
            <person name="Maynard G."/>
            <person name="Dyall-Smith M."/>
            <person name="Kudinha T."/>
        </authorList>
    </citation>
    <scope>NUCLEOTIDE SEQUENCE</scope>
    <source>
        <strain evidence="1">DSM 28324</strain>
    </source>
</reference>
<gene>
    <name evidence="1" type="ORF">O1V66_02625</name>
</gene>
<evidence type="ECO:0000313" key="2">
    <source>
        <dbReference type="Proteomes" id="UP001164712"/>
    </source>
</evidence>
<proteinExistence type="predicted"/>
<organism evidence="1 2">
    <name type="scientific">Rouxiella chamberiensis</name>
    <dbReference type="NCBI Taxonomy" id="1513468"/>
    <lineage>
        <taxon>Bacteria</taxon>
        <taxon>Pseudomonadati</taxon>
        <taxon>Pseudomonadota</taxon>
        <taxon>Gammaproteobacteria</taxon>
        <taxon>Enterobacterales</taxon>
        <taxon>Yersiniaceae</taxon>
        <taxon>Rouxiella</taxon>
    </lineage>
</organism>
<name>A0ABY7HQK2_9GAMM</name>
<dbReference type="EMBL" id="CP114058">
    <property type="protein sequence ID" value="WAT01670.1"/>
    <property type="molecule type" value="Genomic_DNA"/>
</dbReference>
<dbReference type="Proteomes" id="UP001164712">
    <property type="component" value="Chromosome"/>
</dbReference>
<protein>
    <recommendedName>
        <fullName evidence="3">Cyclophilin-like domain-containing protein</fullName>
    </recommendedName>
</protein>
<sequence>MQLITLNQGAATIQVKINDEKINEELISLMPFTLNMIRWGVAEYFSLPDASSNDHSAALAYLSRRKATLLIKDDQLKFLSEDLDDRAHIACITLGTLVEYERDAWMQAGNLALTFSVD</sequence>
<accession>A0ABY7HQK2</accession>
<evidence type="ECO:0000313" key="1">
    <source>
        <dbReference type="EMBL" id="WAT01670.1"/>
    </source>
</evidence>